<feature type="binding site" evidence="2">
    <location>
        <begin position="98"/>
        <end position="99"/>
    </location>
    <ligand>
        <name>S-adenosyl-L-methionine</name>
        <dbReference type="ChEBI" id="CHEBI:59789"/>
    </ligand>
</feature>
<dbReference type="Pfam" id="PF21302">
    <property type="entry name" value="Zn_ribbon_RlmA"/>
    <property type="match status" value="1"/>
</dbReference>
<evidence type="ECO:0000259" key="3">
    <source>
        <dbReference type="Pfam" id="PF13649"/>
    </source>
</evidence>
<evidence type="ECO:0000259" key="4">
    <source>
        <dbReference type="Pfam" id="PF21302"/>
    </source>
</evidence>
<evidence type="ECO:0000313" key="5">
    <source>
        <dbReference type="EMBL" id="EWH09359.1"/>
    </source>
</evidence>
<evidence type="ECO:0000256" key="1">
    <source>
        <dbReference type="PIRSR" id="PIRSR018249-1"/>
    </source>
</evidence>
<dbReference type="PATRIC" id="fig|1328313.3.peg.2695"/>
<feature type="binding site" evidence="2">
    <location>
        <position position="71"/>
    </location>
    <ligand>
        <name>S-adenosyl-L-methionine</name>
        <dbReference type="ChEBI" id="CHEBI:59789"/>
    </ligand>
</feature>
<dbReference type="InterPro" id="IPR029063">
    <property type="entry name" value="SAM-dependent_MTases_sf"/>
</dbReference>
<comment type="caution">
    <text evidence="5">The sequence shown here is derived from an EMBL/GenBank/DDBJ whole genome shotgun (WGS) entry which is preliminary data.</text>
</comment>
<dbReference type="OrthoDB" id="108476at2"/>
<keyword evidence="1" id="KW-0479">Metal-binding</keyword>
<keyword evidence="5" id="KW-0489">Methyltransferase</keyword>
<dbReference type="eggNOG" id="COG2226">
    <property type="taxonomic scope" value="Bacteria"/>
</dbReference>
<feature type="binding site" evidence="2">
    <location>
        <position position="189"/>
    </location>
    <ligand>
        <name>S-adenosyl-L-methionine</name>
        <dbReference type="ChEBI" id="CHEBI:59789"/>
    </ligand>
</feature>
<evidence type="ECO:0000256" key="2">
    <source>
        <dbReference type="PIRSR" id="PIRSR018249-2"/>
    </source>
</evidence>
<dbReference type="InterPro" id="IPR041698">
    <property type="entry name" value="Methyltransf_25"/>
</dbReference>
<sequence length="279" mass="31140">MSVNLICPLDGELLIQAPNNKFVSCVNKHNFDYAKQGYLNLLPVQFKRSKQPGDDKTMVEARCRFLNSGVYQQIALSVVDLCLQPGSRLSLLDAGCGEGYYLRQFAQQVAGAELIGLDISKEAIISAARQNRLAQQNVQYLVASNKSIPIADNSLSHILCMFGFPVYCEFARKLDKSGQLVLVESGENHLIELRQAIYPEVKPFVAANRQEAINAGFKLIDRQQVQYTQTLNNQQIQDLLIMTPHGHKASADKLAQLQALQQFTISIDADISIWQKEVN</sequence>
<dbReference type="SUPFAM" id="SSF53335">
    <property type="entry name" value="S-adenosyl-L-methionine-dependent methyltransferases"/>
    <property type="match status" value="1"/>
</dbReference>
<keyword evidence="1" id="KW-0862">Zinc</keyword>
<organism evidence="5 6">
    <name type="scientific">Catenovulum agarivorans DS-2</name>
    <dbReference type="NCBI Taxonomy" id="1328313"/>
    <lineage>
        <taxon>Bacteria</taxon>
        <taxon>Pseudomonadati</taxon>
        <taxon>Pseudomonadota</taxon>
        <taxon>Gammaproteobacteria</taxon>
        <taxon>Alteromonadales</taxon>
        <taxon>Alteromonadaceae</taxon>
        <taxon>Catenovulum</taxon>
    </lineage>
</organism>
<keyword evidence="2" id="KW-0949">S-adenosyl-L-methionine</keyword>
<reference evidence="5 6" key="1">
    <citation type="journal article" date="2014" name="Genome Announc.">
        <title>Draft Genome Sequence of the Agar-Degrading Bacterium Catenovulum sp. Strain DS-2, Isolated from Intestines of Haliotis diversicolor.</title>
        <authorList>
            <person name="Shan D."/>
            <person name="Li X."/>
            <person name="Gu Z."/>
            <person name="Wei G."/>
            <person name="Gao Z."/>
            <person name="Shao Z."/>
        </authorList>
    </citation>
    <scope>NUCLEOTIDE SEQUENCE [LARGE SCALE GENOMIC DNA]</scope>
    <source>
        <strain evidence="5 6">DS-2</strain>
    </source>
</reference>
<feature type="domain" description="Methyltransferase" evidence="3">
    <location>
        <begin position="92"/>
        <end position="165"/>
    </location>
</feature>
<dbReference type="Pfam" id="PF13649">
    <property type="entry name" value="Methyltransf_25"/>
    <property type="match status" value="1"/>
</dbReference>
<evidence type="ECO:0000313" key="6">
    <source>
        <dbReference type="Proteomes" id="UP000019276"/>
    </source>
</evidence>
<dbReference type="PIRSF" id="PIRSF018249">
    <property type="entry name" value="MyrA_prd"/>
    <property type="match status" value="1"/>
</dbReference>
<dbReference type="GO" id="GO:0032259">
    <property type="term" value="P:methylation"/>
    <property type="evidence" value="ECO:0007669"/>
    <property type="project" value="UniProtKB-KW"/>
</dbReference>
<name>W7Q981_9ALTE</name>
<dbReference type="InterPro" id="IPR016718">
    <property type="entry name" value="rRNA_m1G-MeTrfase_A_prd"/>
</dbReference>
<dbReference type="InterPro" id="IPR048647">
    <property type="entry name" value="RlmA_N"/>
</dbReference>
<feature type="binding site" evidence="1">
    <location>
        <position position="25"/>
    </location>
    <ligand>
        <name>Zn(2+)</name>
        <dbReference type="ChEBI" id="CHEBI:29105"/>
    </ligand>
</feature>
<keyword evidence="6" id="KW-1185">Reference proteome</keyword>
<accession>W7Q981</accession>
<dbReference type="RefSeq" id="WP_035015293.1">
    <property type="nucleotide sequence ID" value="NZ_ARZY01000025.1"/>
</dbReference>
<gene>
    <name evidence="5" type="ORF">DS2_13214</name>
</gene>
<keyword evidence="5" id="KW-0808">Transferase</keyword>
<dbReference type="Proteomes" id="UP000019276">
    <property type="component" value="Unassembled WGS sequence"/>
</dbReference>
<proteinExistence type="predicted"/>
<dbReference type="EMBL" id="ARZY01000025">
    <property type="protein sequence ID" value="EWH09359.1"/>
    <property type="molecule type" value="Genomic_DNA"/>
</dbReference>
<dbReference type="GO" id="GO:0046872">
    <property type="term" value="F:metal ion binding"/>
    <property type="evidence" value="ECO:0007669"/>
    <property type="project" value="UniProtKB-KW"/>
</dbReference>
<dbReference type="GO" id="GO:0008168">
    <property type="term" value="F:methyltransferase activity"/>
    <property type="evidence" value="ECO:0007669"/>
    <property type="project" value="UniProtKB-KW"/>
</dbReference>
<feature type="binding site" evidence="1">
    <location>
        <position position="29"/>
    </location>
    <ligand>
        <name>Zn(2+)</name>
        <dbReference type="ChEBI" id="CHEBI:29105"/>
    </ligand>
</feature>
<protein>
    <submittedName>
        <fullName evidence="5">rRNA (Guanine-N(1)-)-methyltransferase</fullName>
    </submittedName>
</protein>
<dbReference type="AlphaFoldDB" id="W7Q981"/>
<dbReference type="STRING" id="1328313.DS2_13214"/>
<dbReference type="CDD" id="cd02440">
    <property type="entry name" value="AdoMet_MTases"/>
    <property type="match status" value="1"/>
</dbReference>
<dbReference type="Gene3D" id="3.40.50.150">
    <property type="entry name" value="Vaccinia Virus protein VP39"/>
    <property type="match status" value="1"/>
</dbReference>
<feature type="domain" description="23S rRNA (guanine(745)-N(1))-methyltransferase N-terminal" evidence="4">
    <location>
        <begin position="6"/>
        <end position="50"/>
    </location>
</feature>